<dbReference type="Gene3D" id="2.40.128.20">
    <property type="match status" value="1"/>
</dbReference>
<dbReference type="PANTHER" id="PTHR10612">
    <property type="entry name" value="APOLIPOPROTEIN D"/>
    <property type="match status" value="1"/>
</dbReference>
<reference evidence="4" key="1">
    <citation type="journal article" date="2014" name="Int. J. Syst. Evol. Microbiol.">
        <title>Complete genome sequence of Corynebacterium casei LMG S-19264T (=DSM 44701T), isolated from a smear-ripened cheese.</title>
        <authorList>
            <consortium name="US DOE Joint Genome Institute (JGI-PGF)"/>
            <person name="Walter F."/>
            <person name="Albersmeier A."/>
            <person name="Kalinowski J."/>
            <person name="Ruckert C."/>
        </authorList>
    </citation>
    <scope>NUCLEOTIDE SEQUENCE</scope>
    <source>
        <strain evidence="4">CGMCC 1.15966</strain>
    </source>
</reference>
<reference evidence="4" key="2">
    <citation type="submission" date="2020-09" db="EMBL/GenBank/DDBJ databases">
        <authorList>
            <person name="Sun Q."/>
            <person name="Zhou Y."/>
        </authorList>
    </citation>
    <scope>NUCLEOTIDE SEQUENCE</scope>
    <source>
        <strain evidence="4">CGMCC 1.15966</strain>
    </source>
</reference>
<dbReference type="InterPro" id="IPR047202">
    <property type="entry name" value="Lipocalin_Blc-like_dom"/>
</dbReference>
<proteinExistence type="inferred from homology"/>
<dbReference type="InterPro" id="IPR000566">
    <property type="entry name" value="Lipocln_cytosolic_FA-bd_dom"/>
</dbReference>
<gene>
    <name evidence="4" type="primary">blc</name>
    <name evidence="4" type="ORF">GCM10011516_29660</name>
</gene>
<evidence type="ECO:0000259" key="3">
    <source>
        <dbReference type="Pfam" id="PF08212"/>
    </source>
</evidence>
<evidence type="ECO:0000256" key="1">
    <source>
        <dbReference type="ARBA" id="ARBA00006889"/>
    </source>
</evidence>
<evidence type="ECO:0000313" key="4">
    <source>
        <dbReference type="EMBL" id="GGE29938.1"/>
    </source>
</evidence>
<dbReference type="Pfam" id="PF08212">
    <property type="entry name" value="Lipocalin_2"/>
    <property type="match status" value="1"/>
</dbReference>
<dbReference type="CDD" id="cd19438">
    <property type="entry name" value="lipocalin_Blc-like"/>
    <property type="match status" value="1"/>
</dbReference>
<evidence type="ECO:0000256" key="2">
    <source>
        <dbReference type="PIRNR" id="PIRNR036893"/>
    </source>
</evidence>
<dbReference type="EMBL" id="BMKM01000010">
    <property type="protein sequence ID" value="GGE29938.1"/>
    <property type="molecule type" value="Genomic_DNA"/>
</dbReference>
<evidence type="ECO:0000313" key="5">
    <source>
        <dbReference type="Proteomes" id="UP000614460"/>
    </source>
</evidence>
<dbReference type="SUPFAM" id="SSF50814">
    <property type="entry name" value="Lipocalins"/>
    <property type="match status" value="1"/>
</dbReference>
<comment type="similarity">
    <text evidence="1 2">Belongs to the calycin superfamily. Lipocalin family.</text>
</comment>
<organism evidence="4 5">
    <name type="scientific">Sphingobacterium cellulitidis</name>
    <dbReference type="NCBI Taxonomy" id="1768011"/>
    <lineage>
        <taxon>Bacteria</taxon>
        <taxon>Pseudomonadati</taxon>
        <taxon>Bacteroidota</taxon>
        <taxon>Sphingobacteriia</taxon>
        <taxon>Sphingobacteriales</taxon>
        <taxon>Sphingobacteriaceae</taxon>
        <taxon>Sphingobacterium</taxon>
    </lineage>
</organism>
<accession>A0A8H9G4Y3</accession>
<comment type="caution">
    <text evidence="4">The sequence shown here is derived from an EMBL/GenBank/DDBJ whole genome shotgun (WGS) entry which is preliminary data.</text>
</comment>
<dbReference type="AlphaFoldDB" id="A0A8H9G4Y3"/>
<dbReference type="InterPro" id="IPR022272">
    <property type="entry name" value="Lipocalin_CS"/>
</dbReference>
<name>A0A8H9G4Y3_9SPHI</name>
<dbReference type="InterPro" id="IPR012674">
    <property type="entry name" value="Calycin"/>
</dbReference>
<dbReference type="InterPro" id="IPR022271">
    <property type="entry name" value="Lipocalin_ApoD"/>
</dbReference>
<feature type="domain" description="Lipocalin/cytosolic fatty-acid binding" evidence="3">
    <location>
        <begin position="48"/>
        <end position="187"/>
    </location>
</feature>
<dbReference type="InterPro" id="IPR002446">
    <property type="entry name" value="Lipocalin_bac"/>
</dbReference>
<dbReference type="Proteomes" id="UP000614460">
    <property type="component" value="Unassembled WGS sequence"/>
</dbReference>
<dbReference type="PROSITE" id="PS00213">
    <property type="entry name" value="LIPOCALIN"/>
    <property type="match status" value="1"/>
</dbReference>
<protein>
    <submittedName>
        <fullName evidence="4">Lipoprotein</fullName>
    </submittedName>
</protein>
<dbReference type="PIRSF" id="PIRSF036893">
    <property type="entry name" value="Lipocalin_ApoD"/>
    <property type="match status" value="1"/>
</dbReference>
<keyword evidence="4" id="KW-0449">Lipoprotein</keyword>
<sequence>MKFNLFSYKIITMDKKKTLITLTAVALGSVIYNYLRPIKSNAEVIENFDLSRYLGKWYEIARLDFIWEKDLKNVTADYSLNDDGSILVKNQGVNVNTGKAKTSIGKAKYAGDVNEGKLKVSFFGPFYSGYNIVQIGEDYEDALVFGDNLDYMWILSRNKTISAEKEIAYLRYAEDCGYDTSKLKWTIQEG</sequence>
<dbReference type="PRINTS" id="PR01171">
    <property type="entry name" value="BCTLIPOCALIN"/>
</dbReference>
<dbReference type="GO" id="GO:0006950">
    <property type="term" value="P:response to stress"/>
    <property type="evidence" value="ECO:0007669"/>
    <property type="project" value="UniProtKB-ARBA"/>
</dbReference>
<keyword evidence="5" id="KW-1185">Reference proteome</keyword>
<dbReference type="PANTHER" id="PTHR10612:SF34">
    <property type="entry name" value="APOLIPOPROTEIN D"/>
    <property type="match status" value="1"/>
</dbReference>